<evidence type="ECO:0000313" key="1">
    <source>
        <dbReference type="EMBL" id="KAK1401945.1"/>
    </source>
</evidence>
<comment type="caution">
    <text evidence="1">The sequence shown here is derived from an EMBL/GenBank/DDBJ whole genome shotgun (WGS) entry which is preliminary data.</text>
</comment>
<accession>A0AAD8JCD7</accession>
<dbReference type="EMBL" id="JAUIZM010000001">
    <property type="protein sequence ID" value="KAK1401945.1"/>
    <property type="molecule type" value="Genomic_DNA"/>
</dbReference>
<protein>
    <submittedName>
        <fullName evidence="1">Uncharacterized protein</fullName>
    </submittedName>
</protein>
<keyword evidence="2" id="KW-1185">Reference proteome</keyword>
<reference evidence="1" key="2">
    <citation type="submission" date="2023-05" db="EMBL/GenBank/DDBJ databases">
        <authorList>
            <person name="Schelkunov M.I."/>
        </authorList>
    </citation>
    <scope>NUCLEOTIDE SEQUENCE</scope>
    <source>
        <strain evidence="1">Hsosn_3</strain>
        <tissue evidence="1">Leaf</tissue>
    </source>
</reference>
<name>A0AAD8JCD7_9APIA</name>
<evidence type="ECO:0000313" key="2">
    <source>
        <dbReference type="Proteomes" id="UP001237642"/>
    </source>
</evidence>
<gene>
    <name evidence="1" type="ORF">POM88_001550</name>
</gene>
<dbReference type="AlphaFoldDB" id="A0AAD8JCD7"/>
<dbReference type="Proteomes" id="UP001237642">
    <property type="component" value="Unassembled WGS sequence"/>
</dbReference>
<reference evidence="1" key="1">
    <citation type="submission" date="2023-02" db="EMBL/GenBank/DDBJ databases">
        <title>Genome of toxic invasive species Heracleum sosnowskyi carries increased number of genes despite the absence of recent whole-genome duplications.</title>
        <authorList>
            <person name="Schelkunov M."/>
            <person name="Shtratnikova V."/>
            <person name="Makarenko M."/>
            <person name="Klepikova A."/>
            <person name="Omelchenko D."/>
            <person name="Novikova G."/>
            <person name="Obukhova E."/>
            <person name="Bogdanov V."/>
            <person name="Penin A."/>
            <person name="Logacheva M."/>
        </authorList>
    </citation>
    <scope>NUCLEOTIDE SEQUENCE</scope>
    <source>
        <strain evidence="1">Hsosn_3</strain>
        <tissue evidence="1">Leaf</tissue>
    </source>
</reference>
<sequence length="172" mass="19066">MLTLPQNHYRRLSYFETLQIQTLFTPPSTRVTVSNSDPDSHGRVWCARGKHVAGSGKKSWDAQFASVQEQVVTDGLKLLSRFYSLHAYSTFKDNTTDELGCENRWISFAIADKWAISKKFNNLLLSSLGLSAFSSLCLDSTQVPPSTLVLLSCFRSSSTQGLSPKAVTNLVP</sequence>
<organism evidence="1 2">
    <name type="scientific">Heracleum sosnowskyi</name>
    <dbReference type="NCBI Taxonomy" id="360622"/>
    <lineage>
        <taxon>Eukaryota</taxon>
        <taxon>Viridiplantae</taxon>
        <taxon>Streptophyta</taxon>
        <taxon>Embryophyta</taxon>
        <taxon>Tracheophyta</taxon>
        <taxon>Spermatophyta</taxon>
        <taxon>Magnoliopsida</taxon>
        <taxon>eudicotyledons</taxon>
        <taxon>Gunneridae</taxon>
        <taxon>Pentapetalae</taxon>
        <taxon>asterids</taxon>
        <taxon>campanulids</taxon>
        <taxon>Apiales</taxon>
        <taxon>Apiaceae</taxon>
        <taxon>Apioideae</taxon>
        <taxon>apioid superclade</taxon>
        <taxon>Tordylieae</taxon>
        <taxon>Tordyliinae</taxon>
        <taxon>Heracleum</taxon>
    </lineage>
</organism>
<proteinExistence type="predicted"/>